<sequence length="256" mass="29488">MQMIDVHYWPTPNGWKATIMLEECEMDYNIVPVDIGGGDQFSPEFLRISPNNRMPAIVDHEPVDGGDPVTIFESGAILEYLADKCGMFLPSTPRERARVMQWVHWQMANLGPMMGNANHFKNYGRNIADDPKQLEYGIKRFVGEVDRLSGVMDAQLSVNDYLAGPEYTIADIITWPWAMLIGRMIDETMWETFPHLKRWVDTVRERPAVETGYRVGRDLGRRELSEDEEKQRRELLFNQTNEKVRHAREEAAKAAS</sequence>
<evidence type="ECO:0000259" key="2">
    <source>
        <dbReference type="PROSITE" id="PS50405"/>
    </source>
</evidence>
<dbReference type="InterPro" id="IPR036249">
    <property type="entry name" value="Thioredoxin-like_sf"/>
</dbReference>
<dbReference type="PROSITE" id="PS50404">
    <property type="entry name" value="GST_NTER"/>
    <property type="match status" value="1"/>
</dbReference>
<dbReference type="InterPro" id="IPR040079">
    <property type="entry name" value="Glutathione_S-Trfase"/>
</dbReference>
<reference evidence="3" key="1">
    <citation type="submission" date="2018-05" db="EMBL/GenBank/DDBJ databases">
        <authorList>
            <person name="Lanie J.A."/>
            <person name="Ng W.-L."/>
            <person name="Kazmierczak K.M."/>
            <person name="Andrzejewski T.M."/>
            <person name="Davidsen T.M."/>
            <person name="Wayne K.J."/>
            <person name="Tettelin H."/>
            <person name="Glass J.I."/>
            <person name="Rusch D."/>
            <person name="Podicherti R."/>
            <person name="Tsui H.-C.T."/>
            <person name="Winkler M.E."/>
        </authorList>
    </citation>
    <scope>NUCLEOTIDE SEQUENCE</scope>
</reference>
<dbReference type="Gene3D" id="3.40.30.10">
    <property type="entry name" value="Glutaredoxin"/>
    <property type="match status" value="1"/>
</dbReference>
<dbReference type="SUPFAM" id="SSF52833">
    <property type="entry name" value="Thioredoxin-like"/>
    <property type="match status" value="1"/>
</dbReference>
<dbReference type="SFLD" id="SFLDS00019">
    <property type="entry name" value="Glutathione_Transferase_(cytos"/>
    <property type="match status" value="1"/>
</dbReference>
<evidence type="ECO:0008006" key="4">
    <source>
        <dbReference type="Google" id="ProtNLM"/>
    </source>
</evidence>
<dbReference type="InterPro" id="IPR036282">
    <property type="entry name" value="Glutathione-S-Trfase_C_sf"/>
</dbReference>
<protein>
    <recommendedName>
        <fullName evidence="4">Thiol:disulfide oxidoreductase</fullName>
    </recommendedName>
</protein>
<gene>
    <name evidence="3" type="ORF">METZ01_LOCUS49239</name>
</gene>
<dbReference type="SFLD" id="SFLDG00358">
    <property type="entry name" value="Main_(cytGST)"/>
    <property type="match status" value="1"/>
</dbReference>
<dbReference type="SUPFAM" id="SSF47616">
    <property type="entry name" value="GST C-terminal domain-like"/>
    <property type="match status" value="1"/>
</dbReference>
<dbReference type="AlphaFoldDB" id="A0A381RX05"/>
<dbReference type="InterPro" id="IPR004046">
    <property type="entry name" value="GST_C"/>
</dbReference>
<dbReference type="Pfam" id="PF02798">
    <property type="entry name" value="GST_N"/>
    <property type="match status" value="1"/>
</dbReference>
<dbReference type="CDD" id="cd03048">
    <property type="entry name" value="GST_N_Ure2p_like"/>
    <property type="match status" value="1"/>
</dbReference>
<dbReference type="Pfam" id="PF00043">
    <property type="entry name" value="GST_C"/>
    <property type="match status" value="1"/>
</dbReference>
<name>A0A381RX05_9ZZZZ</name>
<evidence type="ECO:0000259" key="1">
    <source>
        <dbReference type="PROSITE" id="PS50404"/>
    </source>
</evidence>
<proteinExistence type="predicted"/>
<dbReference type="EMBL" id="UINC01002411">
    <property type="protein sequence ID" value="SUZ96385.1"/>
    <property type="molecule type" value="Genomic_DNA"/>
</dbReference>
<evidence type="ECO:0000313" key="3">
    <source>
        <dbReference type="EMBL" id="SUZ96385.1"/>
    </source>
</evidence>
<accession>A0A381RX05</accession>
<dbReference type="Gene3D" id="1.20.1050.10">
    <property type="match status" value="1"/>
</dbReference>
<dbReference type="SFLD" id="SFLDG01151">
    <property type="entry name" value="Main.2:_Nu-like"/>
    <property type="match status" value="1"/>
</dbReference>
<dbReference type="PANTHER" id="PTHR44051">
    <property type="entry name" value="GLUTATHIONE S-TRANSFERASE-RELATED"/>
    <property type="match status" value="1"/>
</dbReference>
<dbReference type="InterPro" id="IPR004045">
    <property type="entry name" value="Glutathione_S-Trfase_N"/>
</dbReference>
<feature type="domain" description="GST N-terminal" evidence="1">
    <location>
        <begin position="1"/>
        <end position="89"/>
    </location>
</feature>
<dbReference type="PANTHER" id="PTHR44051:SF19">
    <property type="entry name" value="DISULFIDE-BOND OXIDOREDUCTASE YFCG"/>
    <property type="match status" value="1"/>
</dbReference>
<dbReference type="PROSITE" id="PS50405">
    <property type="entry name" value="GST_CTER"/>
    <property type="match status" value="1"/>
</dbReference>
<organism evidence="3">
    <name type="scientific">marine metagenome</name>
    <dbReference type="NCBI Taxonomy" id="408172"/>
    <lineage>
        <taxon>unclassified sequences</taxon>
        <taxon>metagenomes</taxon>
        <taxon>ecological metagenomes</taxon>
    </lineage>
</organism>
<feature type="domain" description="GST C-terminal" evidence="2">
    <location>
        <begin position="92"/>
        <end position="237"/>
    </location>
</feature>
<dbReference type="InterPro" id="IPR010987">
    <property type="entry name" value="Glutathione-S-Trfase_C-like"/>
</dbReference>